<organism evidence="3 4">
    <name type="scientific">Parafrankia colletiae</name>
    <dbReference type="NCBI Taxonomy" id="573497"/>
    <lineage>
        <taxon>Bacteria</taxon>
        <taxon>Bacillati</taxon>
        <taxon>Actinomycetota</taxon>
        <taxon>Actinomycetes</taxon>
        <taxon>Frankiales</taxon>
        <taxon>Frankiaceae</taxon>
        <taxon>Parafrankia</taxon>
    </lineage>
</organism>
<sequence length="405" mass="44611">MPDAWLLREFDHVSPQLAPVLHESLARMRSLCPVAHSDLHGGFWVITKYEDVLRVAQDWATFTSTDGLNIPPSRTHVRNIPVEVDPPEQRAYKKLINAHFTPQMIAPWEEATRALVSRLIDGFVESGRCEFMDDFARPLPSLTFFEFGLGAPPEDLDEVSRLASTSSIPNDPDAAASWAGLAAWITALVERRRGEPPRGDVVDAVLKAEFDGRPLAQQEIIGIVQLLVLGGLETTAGALGLMMHRFCLSPEIPAQLRAQPDLIPKAVEELLRLDGPFVAIARTATRDVELGGQQIRKGDKVLLYWASAGYDEDEFPSPEAFDLDRATNRHLAFGAGPHRCIGSNLARQNLRIALEELLRRLHDIRVADGAEIHFHNTLTRAPNSLPIAFTPGPREAGAGPLAVQP</sequence>
<keyword evidence="4" id="KW-1185">Reference proteome</keyword>
<evidence type="ECO:0000313" key="3">
    <source>
        <dbReference type="EMBL" id="OHV34248.1"/>
    </source>
</evidence>
<accession>A0A1S1QHK4</accession>
<dbReference type="InterPro" id="IPR002397">
    <property type="entry name" value="Cyt_P450_B"/>
</dbReference>
<dbReference type="PROSITE" id="PS00086">
    <property type="entry name" value="CYTOCHROME_P450"/>
    <property type="match status" value="1"/>
</dbReference>
<name>A0A1S1QHK4_9ACTN</name>
<dbReference type="EMBL" id="MBLM01000128">
    <property type="protein sequence ID" value="OHV34248.1"/>
    <property type="molecule type" value="Genomic_DNA"/>
</dbReference>
<dbReference type="RefSeq" id="WP_071086373.1">
    <property type="nucleotide sequence ID" value="NZ_MBLM01000128.1"/>
</dbReference>
<dbReference type="PANTHER" id="PTHR46696">
    <property type="entry name" value="P450, PUTATIVE (EUROFUNG)-RELATED"/>
    <property type="match status" value="1"/>
</dbReference>
<dbReference type="Gene3D" id="1.10.630.10">
    <property type="entry name" value="Cytochrome P450"/>
    <property type="match status" value="1"/>
</dbReference>
<dbReference type="InterPro" id="IPR017972">
    <property type="entry name" value="Cyt_P450_CS"/>
</dbReference>
<evidence type="ECO:0000256" key="1">
    <source>
        <dbReference type="ARBA" id="ARBA00010617"/>
    </source>
</evidence>
<keyword evidence="2" id="KW-0560">Oxidoreductase</keyword>
<proteinExistence type="inferred from homology"/>
<gene>
    <name evidence="3" type="ORF">CC117_21690</name>
</gene>
<evidence type="ECO:0000256" key="2">
    <source>
        <dbReference type="RuleBase" id="RU000461"/>
    </source>
</evidence>
<dbReference type="PRINTS" id="PR00359">
    <property type="entry name" value="BP450"/>
</dbReference>
<dbReference type="Proteomes" id="UP000179627">
    <property type="component" value="Unassembled WGS sequence"/>
</dbReference>
<reference evidence="4" key="1">
    <citation type="submission" date="2016-07" db="EMBL/GenBank/DDBJ databases">
        <title>Sequence Frankia sp. strain CcI1.17.</title>
        <authorList>
            <person name="Ghodhbane-Gtari F."/>
            <person name="Swanson E."/>
            <person name="Gueddou A."/>
            <person name="Morris K."/>
            <person name="Hezbri K."/>
            <person name="Ktari A."/>
            <person name="Nouioui I."/>
            <person name="Abebe-Akele F."/>
            <person name="Simpson S."/>
            <person name="Thomas K."/>
            <person name="Gtari M."/>
            <person name="Tisa L.S."/>
            <person name="Hurst S."/>
        </authorList>
    </citation>
    <scope>NUCLEOTIDE SEQUENCE [LARGE SCALE GENOMIC DNA]</scope>
    <source>
        <strain evidence="4">Cc1.17</strain>
    </source>
</reference>
<comment type="caution">
    <text evidence="3">The sequence shown here is derived from an EMBL/GenBank/DDBJ whole genome shotgun (WGS) entry which is preliminary data.</text>
</comment>
<dbReference type="SUPFAM" id="SSF48264">
    <property type="entry name" value="Cytochrome P450"/>
    <property type="match status" value="1"/>
</dbReference>
<dbReference type="PANTHER" id="PTHR46696:SF6">
    <property type="entry name" value="P450, PUTATIVE (EUROFUNG)-RELATED"/>
    <property type="match status" value="1"/>
</dbReference>
<dbReference type="AlphaFoldDB" id="A0A1S1QHK4"/>
<dbReference type="InterPro" id="IPR036396">
    <property type="entry name" value="Cyt_P450_sf"/>
</dbReference>
<dbReference type="GO" id="GO:0016705">
    <property type="term" value="F:oxidoreductase activity, acting on paired donors, with incorporation or reduction of molecular oxygen"/>
    <property type="evidence" value="ECO:0007669"/>
    <property type="project" value="InterPro"/>
</dbReference>
<keyword evidence="2" id="KW-0503">Monooxygenase</keyword>
<dbReference type="OrthoDB" id="502624at2"/>
<dbReference type="InterPro" id="IPR001128">
    <property type="entry name" value="Cyt_P450"/>
</dbReference>
<protein>
    <submittedName>
        <fullName evidence="3">Cytochrome</fullName>
    </submittedName>
</protein>
<keyword evidence="2" id="KW-0349">Heme</keyword>
<keyword evidence="2" id="KW-0479">Metal-binding</keyword>
<keyword evidence="2" id="KW-0408">Iron</keyword>
<dbReference type="Pfam" id="PF00067">
    <property type="entry name" value="p450"/>
    <property type="match status" value="1"/>
</dbReference>
<dbReference type="GO" id="GO:0004497">
    <property type="term" value="F:monooxygenase activity"/>
    <property type="evidence" value="ECO:0007669"/>
    <property type="project" value="UniProtKB-KW"/>
</dbReference>
<evidence type="ECO:0000313" key="4">
    <source>
        <dbReference type="Proteomes" id="UP000179627"/>
    </source>
</evidence>
<dbReference type="GO" id="GO:0020037">
    <property type="term" value="F:heme binding"/>
    <property type="evidence" value="ECO:0007669"/>
    <property type="project" value="InterPro"/>
</dbReference>
<comment type="similarity">
    <text evidence="1 2">Belongs to the cytochrome P450 family.</text>
</comment>
<dbReference type="GO" id="GO:0005506">
    <property type="term" value="F:iron ion binding"/>
    <property type="evidence" value="ECO:0007669"/>
    <property type="project" value="InterPro"/>
</dbReference>